<organism evidence="2 3">
    <name type="scientific">Carnegiea gigantea</name>
    <dbReference type="NCBI Taxonomy" id="171969"/>
    <lineage>
        <taxon>Eukaryota</taxon>
        <taxon>Viridiplantae</taxon>
        <taxon>Streptophyta</taxon>
        <taxon>Embryophyta</taxon>
        <taxon>Tracheophyta</taxon>
        <taxon>Spermatophyta</taxon>
        <taxon>Magnoliopsida</taxon>
        <taxon>eudicotyledons</taxon>
        <taxon>Gunneridae</taxon>
        <taxon>Pentapetalae</taxon>
        <taxon>Caryophyllales</taxon>
        <taxon>Cactineae</taxon>
        <taxon>Cactaceae</taxon>
        <taxon>Cactoideae</taxon>
        <taxon>Echinocereeae</taxon>
        <taxon>Carnegiea</taxon>
    </lineage>
</organism>
<comment type="caution">
    <text evidence="2">The sequence shown here is derived from an EMBL/GenBank/DDBJ whole genome shotgun (WGS) entry which is preliminary data.</text>
</comment>
<evidence type="ECO:0000313" key="3">
    <source>
        <dbReference type="Proteomes" id="UP001153076"/>
    </source>
</evidence>
<evidence type="ECO:0000313" key="2">
    <source>
        <dbReference type="EMBL" id="KAJ8434598.1"/>
    </source>
</evidence>
<gene>
    <name evidence="2" type="ORF">Cgig2_025024</name>
</gene>
<reference evidence="2" key="1">
    <citation type="submission" date="2022-04" db="EMBL/GenBank/DDBJ databases">
        <title>Carnegiea gigantea Genome sequencing and assembly v2.</title>
        <authorList>
            <person name="Copetti D."/>
            <person name="Sanderson M.J."/>
            <person name="Burquez A."/>
            <person name="Wojciechowski M.F."/>
        </authorList>
    </citation>
    <scope>NUCLEOTIDE SEQUENCE</scope>
    <source>
        <strain evidence="2">SGP5-SGP5p</strain>
        <tissue evidence="2">Aerial part</tissue>
    </source>
</reference>
<evidence type="ECO:0000256" key="1">
    <source>
        <dbReference type="SAM" id="MobiDB-lite"/>
    </source>
</evidence>
<accession>A0A9Q1K197</accession>
<feature type="region of interest" description="Disordered" evidence="1">
    <location>
        <begin position="100"/>
        <end position="172"/>
    </location>
</feature>
<dbReference type="AlphaFoldDB" id="A0A9Q1K197"/>
<proteinExistence type="predicted"/>
<keyword evidence="3" id="KW-1185">Reference proteome</keyword>
<sequence>MVDALKNFMSTITDAIMQQVCEQVKKAVKAASSVRPLPRFEHVPIGGYEPSRATLQHLPAIVRGYKKPLSMVENSGLRGTIMVVPLGPMPTLTIAQVMGTQQSQPLPPRPMRHTLEEQPGSKSKNNPRAPREEPLNGNELPSAVWASSTPGDHPMLKRPPPMTSSPQPQYARKYYEFHEQNGHTTTECRELRKALHELADKGQID</sequence>
<protein>
    <submittedName>
        <fullName evidence="2">Uncharacterized protein</fullName>
    </submittedName>
</protein>
<dbReference type="OrthoDB" id="1740536at2759"/>
<name>A0A9Q1K197_9CARY</name>
<dbReference type="Proteomes" id="UP001153076">
    <property type="component" value="Unassembled WGS sequence"/>
</dbReference>
<dbReference type="EMBL" id="JAKOGI010000465">
    <property type="protein sequence ID" value="KAJ8434598.1"/>
    <property type="molecule type" value="Genomic_DNA"/>
</dbReference>